<keyword evidence="3" id="KW-1185">Reference proteome</keyword>
<organism evidence="2 3">
    <name type="scientific">Dictyostelium firmibasis</name>
    <dbReference type="NCBI Taxonomy" id="79012"/>
    <lineage>
        <taxon>Eukaryota</taxon>
        <taxon>Amoebozoa</taxon>
        <taxon>Evosea</taxon>
        <taxon>Eumycetozoa</taxon>
        <taxon>Dictyostelia</taxon>
        <taxon>Dictyosteliales</taxon>
        <taxon>Dictyosteliaceae</taxon>
        <taxon>Dictyostelium</taxon>
    </lineage>
</organism>
<accession>A0AAN7Z256</accession>
<keyword evidence="1" id="KW-1133">Transmembrane helix</keyword>
<dbReference type="Proteomes" id="UP001344447">
    <property type="component" value="Unassembled WGS sequence"/>
</dbReference>
<comment type="caution">
    <text evidence="2">The sequence shown here is derived from an EMBL/GenBank/DDBJ whole genome shotgun (WGS) entry which is preliminary data.</text>
</comment>
<gene>
    <name evidence="2" type="ORF">RB653_001498</name>
</gene>
<sequence>MLGRLIKDTTQLVKTSTKFGIVWGPKLAPWGITLGLGALYFIQPRFLFKHLPIIGDNYLTQKDLDKMSEDAEKKQ</sequence>
<dbReference type="AlphaFoldDB" id="A0AAN7Z256"/>
<name>A0AAN7Z256_9MYCE</name>
<reference evidence="2 3" key="1">
    <citation type="submission" date="2023-11" db="EMBL/GenBank/DDBJ databases">
        <title>Dfirmibasis_genome.</title>
        <authorList>
            <person name="Edelbroek B."/>
            <person name="Kjellin J."/>
            <person name="Jerlstrom-Hultqvist J."/>
            <person name="Soderbom F."/>
        </authorList>
    </citation>
    <scope>NUCLEOTIDE SEQUENCE [LARGE SCALE GENOMIC DNA]</scope>
    <source>
        <strain evidence="2 3">TNS-C-14</strain>
    </source>
</reference>
<evidence type="ECO:0000256" key="1">
    <source>
        <dbReference type="SAM" id="Phobius"/>
    </source>
</evidence>
<evidence type="ECO:0000313" key="2">
    <source>
        <dbReference type="EMBL" id="KAK5581465.1"/>
    </source>
</evidence>
<protein>
    <submittedName>
        <fullName evidence="2">Uncharacterized protein</fullName>
    </submittedName>
</protein>
<dbReference type="Gene3D" id="1.20.5.220">
    <property type="match status" value="1"/>
</dbReference>
<evidence type="ECO:0000313" key="3">
    <source>
        <dbReference type="Proteomes" id="UP001344447"/>
    </source>
</evidence>
<proteinExistence type="predicted"/>
<keyword evidence="1" id="KW-0812">Transmembrane</keyword>
<feature type="transmembrane region" description="Helical" evidence="1">
    <location>
        <begin position="20"/>
        <end position="42"/>
    </location>
</feature>
<keyword evidence="1" id="KW-0472">Membrane</keyword>
<dbReference type="EMBL" id="JAVFKY010000002">
    <property type="protein sequence ID" value="KAK5581465.1"/>
    <property type="molecule type" value="Genomic_DNA"/>
</dbReference>